<dbReference type="Proteomes" id="UP000002985">
    <property type="component" value="Unassembled WGS sequence"/>
</dbReference>
<organism evidence="1 2">
    <name type="scientific">Candidatus Jettenia caeni</name>
    <dbReference type="NCBI Taxonomy" id="247490"/>
    <lineage>
        <taxon>Bacteria</taxon>
        <taxon>Pseudomonadati</taxon>
        <taxon>Planctomycetota</taxon>
        <taxon>Candidatus Brocadiia</taxon>
        <taxon>Candidatus Brocadiales</taxon>
        <taxon>Candidatus Brocadiaceae</taxon>
        <taxon>Candidatus Jettenia</taxon>
    </lineage>
</organism>
<evidence type="ECO:0000313" key="2">
    <source>
        <dbReference type="Proteomes" id="UP000002985"/>
    </source>
</evidence>
<name>I3IGI3_9BACT</name>
<dbReference type="AlphaFoldDB" id="I3IGI3"/>
<gene>
    <name evidence="1" type="ORF">KSU1_A0061</name>
</gene>
<accession>I3IGI3</accession>
<proteinExistence type="predicted"/>
<comment type="caution">
    <text evidence="1">The sequence shown here is derived from an EMBL/GenBank/DDBJ whole genome shotgun (WGS) entry which is preliminary data.</text>
</comment>
<dbReference type="EMBL" id="BAFH01000001">
    <property type="protein sequence ID" value="GAB60828.1"/>
    <property type="molecule type" value="Genomic_DNA"/>
</dbReference>
<reference evidence="1 2" key="1">
    <citation type="journal article" date="2012" name="FEBS Lett.">
        <title>Anammox organism KSU-1 expresses a NirK-type copper-containing nitrite reductase instead of a NirS-type with cytochrome cd1.</title>
        <authorList>
            <person name="Hira D."/>
            <person name="Toh H."/>
            <person name="Migita C.T."/>
            <person name="Okubo H."/>
            <person name="Nishiyama T."/>
            <person name="Hattori M."/>
            <person name="Furukawa K."/>
            <person name="Fujii T."/>
        </authorList>
    </citation>
    <scope>NUCLEOTIDE SEQUENCE [LARGE SCALE GENOMIC DNA]</scope>
</reference>
<sequence>MIAEGMQTESKIRLTIAEDKKTVLFLLLFHRQKGAKCSKNLPGNYYTITKVDLQYCFLISRQFFEKNTLLPYKLTKVIVFKG</sequence>
<protein>
    <submittedName>
        <fullName evidence="1">Uncharacterized protein</fullName>
    </submittedName>
</protein>
<evidence type="ECO:0000313" key="1">
    <source>
        <dbReference type="EMBL" id="GAB60828.1"/>
    </source>
</evidence>
<keyword evidence="2" id="KW-1185">Reference proteome</keyword>